<protein>
    <recommendedName>
        <fullName evidence="4">DUF718 domain-containing protein</fullName>
    </recommendedName>
</protein>
<dbReference type="SUPFAM" id="SSF54909">
    <property type="entry name" value="Dimeric alpha+beta barrel"/>
    <property type="match status" value="1"/>
</dbReference>
<dbReference type="InterPro" id="IPR008000">
    <property type="entry name" value="Rham/fucose_mutarotase"/>
</dbReference>
<evidence type="ECO:0008006" key="4">
    <source>
        <dbReference type="Google" id="ProtNLM"/>
    </source>
</evidence>
<dbReference type="VEuPathDB" id="FungiDB:G647_00110"/>
<name>V9DLX1_9EURO</name>
<dbReference type="Proteomes" id="UP000030678">
    <property type="component" value="Unassembled WGS sequence"/>
</dbReference>
<dbReference type="Gene3D" id="3.30.70.100">
    <property type="match status" value="1"/>
</dbReference>
<evidence type="ECO:0000256" key="1">
    <source>
        <dbReference type="SAM" id="MobiDB-lite"/>
    </source>
</evidence>
<dbReference type="PANTHER" id="PTHR34389">
    <property type="entry name" value="L-RHAMNOSE MUTAROTASE"/>
    <property type="match status" value="1"/>
</dbReference>
<proteinExistence type="predicted"/>
<dbReference type="EMBL" id="KB822697">
    <property type="protein sequence ID" value="ETI27661.1"/>
    <property type="molecule type" value="Genomic_DNA"/>
</dbReference>
<dbReference type="HOGENOM" id="CLU_100689_1_0_1"/>
<organism evidence="2 3">
    <name type="scientific">Cladophialophora carrionii CBS 160.54</name>
    <dbReference type="NCBI Taxonomy" id="1279043"/>
    <lineage>
        <taxon>Eukaryota</taxon>
        <taxon>Fungi</taxon>
        <taxon>Dikarya</taxon>
        <taxon>Ascomycota</taxon>
        <taxon>Pezizomycotina</taxon>
        <taxon>Eurotiomycetes</taxon>
        <taxon>Chaetothyriomycetidae</taxon>
        <taxon>Chaetothyriales</taxon>
        <taxon>Herpotrichiellaceae</taxon>
        <taxon>Cladophialophora</taxon>
    </lineage>
</organism>
<dbReference type="OrthoDB" id="9981546at2759"/>
<gene>
    <name evidence="2" type="ORF">G647_00110</name>
</gene>
<evidence type="ECO:0000313" key="2">
    <source>
        <dbReference type="EMBL" id="ETI27661.1"/>
    </source>
</evidence>
<dbReference type="PANTHER" id="PTHR34389:SF2">
    <property type="entry name" value="L-RHAMNOSE MUTAROTASE"/>
    <property type="match status" value="1"/>
</dbReference>
<dbReference type="Pfam" id="PF05336">
    <property type="entry name" value="rhaM"/>
    <property type="match status" value="1"/>
</dbReference>
<dbReference type="AlphaFoldDB" id="V9DLX1"/>
<dbReference type="GO" id="GO:0016857">
    <property type="term" value="F:racemase and epimerase activity, acting on carbohydrates and derivatives"/>
    <property type="evidence" value="ECO:0007669"/>
    <property type="project" value="InterPro"/>
</dbReference>
<accession>V9DLX1</accession>
<dbReference type="GeneID" id="19978603"/>
<reference evidence="2 3" key="1">
    <citation type="submission" date="2013-03" db="EMBL/GenBank/DDBJ databases">
        <title>The Genome Sequence of Cladophialophora carrionii CBS 160.54.</title>
        <authorList>
            <consortium name="The Broad Institute Genomics Platform"/>
            <person name="Cuomo C."/>
            <person name="de Hoog S."/>
            <person name="Gorbushina A."/>
            <person name="Walker B."/>
            <person name="Young S.K."/>
            <person name="Zeng Q."/>
            <person name="Gargeya S."/>
            <person name="Fitzgerald M."/>
            <person name="Haas B."/>
            <person name="Abouelleil A."/>
            <person name="Allen A.W."/>
            <person name="Alvarado L."/>
            <person name="Arachchi H.M."/>
            <person name="Berlin A.M."/>
            <person name="Chapman S.B."/>
            <person name="Gainer-Dewar J."/>
            <person name="Goldberg J."/>
            <person name="Griggs A."/>
            <person name="Gujja S."/>
            <person name="Hansen M."/>
            <person name="Howarth C."/>
            <person name="Imamovic A."/>
            <person name="Ireland A."/>
            <person name="Larimer J."/>
            <person name="McCowan C."/>
            <person name="Murphy C."/>
            <person name="Pearson M."/>
            <person name="Poon T.W."/>
            <person name="Priest M."/>
            <person name="Roberts A."/>
            <person name="Saif S."/>
            <person name="Shea T."/>
            <person name="Sisk P."/>
            <person name="Sykes S."/>
            <person name="Wortman J."/>
            <person name="Nusbaum C."/>
            <person name="Birren B."/>
        </authorList>
    </citation>
    <scope>NUCLEOTIDE SEQUENCE [LARGE SCALE GENOMIC DNA]</scope>
    <source>
        <strain evidence="2 3">CBS 160.54</strain>
    </source>
</reference>
<feature type="compositionally biased region" description="Low complexity" evidence="1">
    <location>
        <begin position="13"/>
        <end position="28"/>
    </location>
</feature>
<feature type="region of interest" description="Disordered" evidence="1">
    <location>
        <begin position="1"/>
        <end position="42"/>
    </location>
</feature>
<evidence type="ECO:0000313" key="3">
    <source>
        <dbReference type="Proteomes" id="UP000030678"/>
    </source>
</evidence>
<dbReference type="RefSeq" id="XP_008721735.1">
    <property type="nucleotide sequence ID" value="XM_008723513.1"/>
</dbReference>
<dbReference type="InterPro" id="IPR011008">
    <property type="entry name" value="Dimeric_a/b-barrel"/>
</dbReference>
<sequence>MSWLAPVHPPSEPKAQPSPSSSVSQAQPQPQPQPQSQPEDARRIHQIVRLNPQDYAAYKECHAKVWPEVVAQIRASNIADYSIAYDRDTSLLFASFKYTGRDFEADMAKMRAHEPTRRWWAMTDAFQQSVNPGAVSSEKAGTVGEDGKKVPGWWKECEELFYLP</sequence>